<keyword evidence="3" id="KW-1185">Reference proteome</keyword>
<organism evidence="2 3">
    <name type="scientific">Cotesia glomerata</name>
    <name type="common">Lepidopteran parasitic wasp</name>
    <name type="synonym">Apanteles glomeratus</name>
    <dbReference type="NCBI Taxonomy" id="32391"/>
    <lineage>
        <taxon>Eukaryota</taxon>
        <taxon>Metazoa</taxon>
        <taxon>Ecdysozoa</taxon>
        <taxon>Arthropoda</taxon>
        <taxon>Hexapoda</taxon>
        <taxon>Insecta</taxon>
        <taxon>Pterygota</taxon>
        <taxon>Neoptera</taxon>
        <taxon>Endopterygota</taxon>
        <taxon>Hymenoptera</taxon>
        <taxon>Apocrita</taxon>
        <taxon>Ichneumonoidea</taxon>
        <taxon>Braconidae</taxon>
        <taxon>Microgastrinae</taxon>
        <taxon>Cotesia</taxon>
    </lineage>
</organism>
<reference evidence="2 3" key="1">
    <citation type="journal article" date="2021" name="J. Hered.">
        <title>A chromosome-level genome assembly of the parasitoid wasp, Cotesia glomerata (Hymenoptera: Braconidae).</title>
        <authorList>
            <person name="Pinto B.J."/>
            <person name="Weis J.J."/>
            <person name="Gamble T."/>
            <person name="Ode P.J."/>
            <person name="Paul R."/>
            <person name="Zaspel J.M."/>
        </authorList>
    </citation>
    <scope>NUCLEOTIDE SEQUENCE [LARGE SCALE GENOMIC DNA]</scope>
    <source>
        <strain evidence="2">CgM1</strain>
    </source>
</reference>
<proteinExistence type="predicted"/>
<dbReference type="AlphaFoldDB" id="A0AAV7INS5"/>
<evidence type="ECO:0000313" key="3">
    <source>
        <dbReference type="Proteomes" id="UP000826195"/>
    </source>
</evidence>
<name>A0AAV7INS5_COTGL</name>
<accession>A0AAV7INS5</accession>
<feature type="compositionally biased region" description="Basic and acidic residues" evidence="1">
    <location>
        <begin position="88"/>
        <end position="120"/>
    </location>
</feature>
<comment type="caution">
    <text evidence="2">The sequence shown here is derived from an EMBL/GenBank/DDBJ whole genome shotgun (WGS) entry which is preliminary data.</text>
</comment>
<sequence>MPIKAGPGAPDVIQCSTILVSGIHKLSKVTQDHSIHRDILLAEIHFKSRRLNGVARKARIIFFKGIHSRRVNGVAKEAKQRSTQPSCERCRQGGEAVRRSKYRQRDEAERKKKEDLVYKS</sequence>
<dbReference type="Proteomes" id="UP000826195">
    <property type="component" value="Unassembled WGS sequence"/>
</dbReference>
<evidence type="ECO:0000313" key="2">
    <source>
        <dbReference type="EMBL" id="KAH0553894.1"/>
    </source>
</evidence>
<feature type="region of interest" description="Disordered" evidence="1">
    <location>
        <begin position="73"/>
        <end position="120"/>
    </location>
</feature>
<gene>
    <name evidence="2" type="ORF">KQX54_005598</name>
</gene>
<protein>
    <submittedName>
        <fullName evidence="2">Uncharacterized protein</fullName>
    </submittedName>
</protein>
<evidence type="ECO:0000256" key="1">
    <source>
        <dbReference type="SAM" id="MobiDB-lite"/>
    </source>
</evidence>
<dbReference type="EMBL" id="JAHXZJ010001119">
    <property type="protein sequence ID" value="KAH0553894.1"/>
    <property type="molecule type" value="Genomic_DNA"/>
</dbReference>